<organism evidence="2 3">
    <name type="scientific">Dictyocaulus viviparus</name>
    <name type="common">Bovine lungworm</name>
    <dbReference type="NCBI Taxonomy" id="29172"/>
    <lineage>
        <taxon>Eukaryota</taxon>
        <taxon>Metazoa</taxon>
        <taxon>Ecdysozoa</taxon>
        <taxon>Nematoda</taxon>
        <taxon>Chromadorea</taxon>
        <taxon>Rhabditida</taxon>
        <taxon>Rhabditina</taxon>
        <taxon>Rhabditomorpha</taxon>
        <taxon>Strongyloidea</taxon>
        <taxon>Metastrongylidae</taxon>
        <taxon>Dictyocaulus</taxon>
    </lineage>
</organism>
<evidence type="ECO:0000313" key="3">
    <source>
        <dbReference type="Proteomes" id="UP000053766"/>
    </source>
</evidence>
<gene>
    <name evidence="2" type="ORF">DICVIV_08878</name>
</gene>
<dbReference type="Proteomes" id="UP000053766">
    <property type="component" value="Unassembled WGS sequence"/>
</dbReference>
<reference evidence="3" key="2">
    <citation type="journal article" date="2016" name="Sci. Rep.">
        <title>Dictyocaulus viviparus genome, variome and transcriptome elucidate lungworm biology and support future intervention.</title>
        <authorList>
            <person name="McNulty S.N."/>
            <person name="Strube C."/>
            <person name="Rosa B.A."/>
            <person name="Martin J.C."/>
            <person name="Tyagi R."/>
            <person name="Choi Y.J."/>
            <person name="Wang Q."/>
            <person name="Hallsworth Pepin K."/>
            <person name="Zhang X."/>
            <person name="Ozersky P."/>
            <person name="Wilson R.K."/>
            <person name="Sternberg P.W."/>
            <person name="Gasser R.B."/>
            <person name="Mitreva M."/>
        </authorList>
    </citation>
    <scope>NUCLEOTIDE SEQUENCE [LARGE SCALE GENOMIC DNA]</scope>
    <source>
        <strain evidence="3">HannoverDv2000</strain>
    </source>
</reference>
<accession>A0A0D8XRP7</accession>
<keyword evidence="1" id="KW-0472">Membrane</keyword>
<reference evidence="2 3" key="1">
    <citation type="submission" date="2013-11" db="EMBL/GenBank/DDBJ databases">
        <title>Draft genome of the bovine lungworm Dictyocaulus viviparus.</title>
        <authorList>
            <person name="Mitreva M."/>
        </authorList>
    </citation>
    <scope>NUCLEOTIDE SEQUENCE [LARGE SCALE GENOMIC DNA]</scope>
    <source>
        <strain evidence="2 3">HannoverDv2000</strain>
    </source>
</reference>
<evidence type="ECO:0000256" key="1">
    <source>
        <dbReference type="SAM" id="Phobius"/>
    </source>
</evidence>
<evidence type="ECO:0000313" key="2">
    <source>
        <dbReference type="EMBL" id="KJH45061.1"/>
    </source>
</evidence>
<dbReference type="EMBL" id="KN716429">
    <property type="protein sequence ID" value="KJH45061.1"/>
    <property type="molecule type" value="Genomic_DNA"/>
</dbReference>
<proteinExistence type="predicted"/>
<keyword evidence="1" id="KW-0812">Transmembrane</keyword>
<keyword evidence="3" id="KW-1185">Reference proteome</keyword>
<keyword evidence="1" id="KW-1133">Transmembrane helix</keyword>
<feature type="transmembrane region" description="Helical" evidence="1">
    <location>
        <begin position="30"/>
        <end position="48"/>
    </location>
</feature>
<protein>
    <submittedName>
        <fullName evidence="2">Uncharacterized protein</fullName>
    </submittedName>
</protein>
<dbReference type="Gene3D" id="1.20.1070.10">
    <property type="entry name" value="Rhodopsin 7-helix transmembrane proteins"/>
    <property type="match status" value="1"/>
</dbReference>
<sequence>MVRDGAFTVPQFSTRSEFVEHLSRAVTTHFIINLAFADLLTGIFAIPFKFQAALFQIFWSNPVWPESCAISYQSNGTSDFKKDDFQSNIFLFPLFTCSRALVGN</sequence>
<dbReference type="STRING" id="29172.A0A0D8XRP7"/>
<dbReference type="AlphaFoldDB" id="A0A0D8XRP7"/>
<dbReference type="OrthoDB" id="9445642at2759"/>
<name>A0A0D8XRP7_DICVI</name>